<comment type="caution">
    <text evidence="1">The sequence shown here is derived from an EMBL/GenBank/DDBJ whole genome shotgun (WGS) entry which is preliminary data.</text>
</comment>
<keyword evidence="2" id="KW-1185">Reference proteome</keyword>
<name>A0A8X6H8K2_TRICU</name>
<evidence type="ECO:0000313" key="1">
    <source>
        <dbReference type="EMBL" id="GFR17240.1"/>
    </source>
</evidence>
<evidence type="ECO:0000313" key="2">
    <source>
        <dbReference type="Proteomes" id="UP000887116"/>
    </source>
</evidence>
<dbReference type="Proteomes" id="UP000887116">
    <property type="component" value="Unassembled WGS sequence"/>
</dbReference>
<gene>
    <name evidence="1" type="primary">pol_1915</name>
    <name evidence="1" type="ORF">TNCT_318031</name>
</gene>
<dbReference type="OrthoDB" id="6514632at2759"/>
<proteinExistence type="predicted"/>
<dbReference type="EMBL" id="BMAO01017631">
    <property type="protein sequence ID" value="GFR17240.1"/>
    <property type="molecule type" value="Genomic_DNA"/>
</dbReference>
<accession>A0A8X6H8K2</accession>
<sequence>MVINVVDRACLRDSGSSIDVCAQSWINENNLLGEYVWLISPLDEVCHCLPLAKIKIKTSNGEFYTKATIKQDSCDDDLYILGNWTVELIESSEQGVQMINAVVTSSKENGLSLEREEGASDWGLHKSRGVLTKFVSPSEEREADSIEIPECDGGGEMSLTAVKSAEFMEEKGKWPDLQSLWDKAQGGVDKEFKIVNRKLVIVARTRQGKEIR</sequence>
<organism evidence="1 2">
    <name type="scientific">Trichonephila clavata</name>
    <name type="common">Joro spider</name>
    <name type="synonym">Nephila clavata</name>
    <dbReference type="NCBI Taxonomy" id="2740835"/>
    <lineage>
        <taxon>Eukaryota</taxon>
        <taxon>Metazoa</taxon>
        <taxon>Ecdysozoa</taxon>
        <taxon>Arthropoda</taxon>
        <taxon>Chelicerata</taxon>
        <taxon>Arachnida</taxon>
        <taxon>Araneae</taxon>
        <taxon>Araneomorphae</taxon>
        <taxon>Entelegynae</taxon>
        <taxon>Araneoidea</taxon>
        <taxon>Nephilidae</taxon>
        <taxon>Trichonephila</taxon>
    </lineage>
</organism>
<reference evidence="1" key="1">
    <citation type="submission" date="2020-07" db="EMBL/GenBank/DDBJ databases">
        <title>Multicomponent nature underlies the extraordinary mechanical properties of spider dragline silk.</title>
        <authorList>
            <person name="Kono N."/>
            <person name="Nakamura H."/>
            <person name="Mori M."/>
            <person name="Yoshida Y."/>
            <person name="Ohtoshi R."/>
            <person name="Malay A.D."/>
            <person name="Moran D.A.P."/>
            <person name="Tomita M."/>
            <person name="Numata K."/>
            <person name="Arakawa K."/>
        </authorList>
    </citation>
    <scope>NUCLEOTIDE SEQUENCE</scope>
</reference>
<protein>
    <submittedName>
        <fullName evidence="1">Retrovirus-related Pol polyprotein from transposon 17.6</fullName>
    </submittedName>
</protein>
<dbReference type="AlphaFoldDB" id="A0A8X6H8K2"/>